<name>A0A0C2YU68_PARME</name>
<protein>
    <submittedName>
        <fullName evidence="1">Uncharacterized protein</fullName>
    </submittedName>
</protein>
<keyword evidence="2" id="KW-1185">Reference proteome</keyword>
<dbReference type="Proteomes" id="UP000031971">
    <property type="component" value="Unassembled WGS sequence"/>
</dbReference>
<dbReference type="RefSeq" id="WP_009870828.1">
    <property type="nucleotide sequence ID" value="NZ_JXSL01000030.1"/>
</dbReference>
<dbReference type="STRING" id="272627.CCC_01306"/>
<sequence>MTIPNRPSLGDLFGMPVGDVATLPAEMLAMLQEEVDESLRRAKAVKDRLDGALDRKYGTIAAELRSREGKDTGTVRFDDGAVTVAVDLPKKVDWDQEQLAATVERIRAAGDDPAEYVDLAFKVPERKYAAWPAHIRTAFQAARTVKTGKPSFVLKPIAP</sequence>
<dbReference type="AlphaFoldDB" id="A0A0C2YU68"/>
<dbReference type="EMBL" id="JXSL01000030">
    <property type="protein sequence ID" value="KIL98245.1"/>
    <property type="molecule type" value="Genomic_DNA"/>
</dbReference>
<evidence type="ECO:0000313" key="2">
    <source>
        <dbReference type="Proteomes" id="UP000031971"/>
    </source>
</evidence>
<evidence type="ECO:0000313" key="1">
    <source>
        <dbReference type="EMBL" id="KIL98245.1"/>
    </source>
</evidence>
<gene>
    <name evidence="1" type="ORF">CCC_01306</name>
</gene>
<organism evidence="1 2">
    <name type="scientific">Paramagnetospirillum magnetotacticum MS-1</name>
    <dbReference type="NCBI Taxonomy" id="272627"/>
    <lineage>
        <taxon>Bacteria</taxon>
        <taxon>Pseudomonadati</taxon>
        <taxon>Pseudomonadota</taxon>
        <taxon>Alphaproteobacteria</taxon>
        <taxon>Rhodospirillales</taxon>
        <taxon>Magnetospirillaceae</taxon>
        <taxon>Paramagnetospirillum</taxon>
    </lineage>
</organism>
<comment type="caution">
    <text evidence="1">The sequence shown here is derived from an EMBL/GenBank/DDBJ whole genome shotgun (WGS) entry which is preliminary data.</text>
</comment>
<accession>A0A0C2YU68</accession>
<dbReference type="OrthoDB" id="6058064at2"/>
<proteinExistence type="predicted"/>
<reference evidence="1 2" key="1">
    <citation type="submission" date="2015-01" db="EMBL/GenBank/DDBJ databases">
        <title>Genome Sequence of Magnetospirillum magnetotacticum Strain MS-1.</title>
        <authorList>
            <person name="Marinov G.K."/>
            <person name="Smalley M.D."/>
            <person name="DeSalvo G."/>
        </authorList>
    </citation>
    <scope>NUCLEOTIDE SEQUENCE [LARGE SCALE GENOMIC DNA]</scope>
    <source>
        <strain evidence="1 2">MS-1</strain>
    </source>
</reference>